<accession>A0A7K4LYA5</accession>
<evidence type="ECO:0000256" key="9">
    <source>
        <dbReference type="SAM" id="SignalP"/>
    </source>
</evidence>
<dbReference type="InterPro" id="IPR017452">
    <property type="entry name" value="GPCR_Rhodpsn_7TM"/>
</dbReference>
<dbReference type="InterPro" id="IPR000276">
    <property type="entry name" value="GPCR_Rhodpsn"/>
</dbReference>
<keyword evidence="7" id="KW-0472">Membrane</keyword>
<keyword evidence="8" id="KW-0675">Receptor</keyword>
<dbReference type="Proteomes" id="UP000534426">
    <property type="component" value="Unassembled WGS sequence"/>
</dbReference>
<evidence type="ECO:0000256" key="2">
    <source>
        <dbReference type="ARBA" id="ARBA00022475"/>
    </source>
</evidence>
<keyword evidence="6" id="KW-0297">G-protein coupled receptor</keyword>
<keyword evidence="12" id="KW-1185">Reference proteome</keyword>
<comment type="caution">
    <text evidence="11">The sequence shown here is derived from an EMBL/GenBank/DDBJ whole genome shotgun (WGS) entry which is preliminary data.</text>
</comment>
<evidence type="ECO:0000256" key="4">
    <source>
        <dbReference type="ARBA" id="ARBA00022725"/>
    </source>
</evidence>
<dbReference type="PROSITE" id="PS50262">
    <property type="entry name" value="G_PROTEIN_RECEP_F1_2"/>
    <property type="match status" value="1"/>
</dbReference>
<keyword evidence="4" id="KW-0552">Olfaction</keyword>
<keyword evidence="3" id="KW-0812">Transmembrane</keyword>
<dbReference type="EMBL" id="VWPW01028112">
    <property type="protein sequence ID" value="NWJ09666.1"/>
    <property type="molecule type" value="Genomic_DNA"/>
</dbReference>
<dbReference type="GO" id="GO:0004930">
    <property type="term" value="F:G protein-coupled receptor activity"/>
    <property type="evidence" value="ECO:0007669"/>
    <property type="project" value="UniProtKB-KW"/>
</dbReference>
<evidence type="ECO:0000256" key="8">
    <source>
        <dbReference type="ARBA" id="ARBA00023170"/>
    </source>
</evidence>
<feature type="non-terminal residue" evidence="11">
    <location>
        <position position="129"/>
    </location>
</feature>
<organism evidence="11 12">
    <name type="scientific">Crypturellus undulatus</name>
    <dbReference type="NCBI Taxonomy" id="48396"/>
    <lineage>
        <taxon>Eukaryota</taxon>
        <taxon>Metazoa</taxon>
        <taxon>Chordata</taxon>
        <taxon>Craniata</taxon>
        <taxon>Vertebrata</taxon>
        <taxon>Euteleostomi</taxon>
        <taxon>Archelosauria</taxon>
        <taxon>Archosauria</taxon>
        <taxon>Dinosauria</taxon>
        <taxon>Saurischia</taxon>
        <taxon>Theropoda</taxon>
        <taxon>Coelurosauria</taxon>
        <taxon>Aves</taxon>
        <taxon>Palaeognathae</taxon>
        <taxon>Tinamiformes</taxon>
        <taxon>Tinamidae</taxon>
        <taxon>Crypturellus</taxon>
    </lineage>
</organism>
<keyword evidence="5" id="KW-1133">Transmembrane helix</keyword>
<gene>
    <name evidence="11" type="primary">Or14i1_4</name>
    <name evidence="11" type="ORF">CRYUND_R05781</name>
</gene>
<protein>
    <submittedName>
        <fullName evidence="11">O14I1 protein</fullName>
    </submittedName>
</protein>
<dbReference type="Pfam" id="PF00001">
    <property type="entry name" value="7tm_1"/>
    <property type="match status" value="1"/>
</dbReference>
<evidence type="ECO:0000259" key="10">
    <source>
        <dbReference type="PROSITE" id="PS50262"/>
    </source>
</evidence>
<evidence type="ECO:0000256" key="1">
    <source>
        <dbReference type="ARBA" id="ARBA00004651"/>
    </source>
</evidence>
<dbReference type="AlphaFoldDB" id="A0A7K4LYA5"/>
<evidence type="ECO:0000256" key="6">
    <source>
        <dbReference type="ARBA" id="ARBA00023040"/>
    </source>
</evidence>
<sequence>LAIYLSALLANGLIITAVACDHHLHTPMYFFIHSFSLLDVGTISTTVLKSMHNSLRNIRVISFSSCAAQVLRFYFFLSAEYSLLTVMAYDCFVAICRPLHHRTLMDSRACVQMAEAAWASGFLLALLHI</sequence>
<proteinExistence type="predicted"/>
<name>A0A7K4LYA5_9AVES</name>
<keyword evidence="4" id="KW-0716">Sensory transduction</keyword>
<evidence type="ECO:0000256" key="3">
    <source>
        <dbReference type="ARBA" id="ARBA00022692"/>
    </source>
</evidence>
<feature type="chain" id="PRO_5029876996" evidence="9">
    <location>
        <begin position="20"/>
        <end position="129"/>
    </location>
</feature>
<dbReference type="InterPro" id="IPR050516">
    <property type="entry name" value="Olfactory_GPCR"/>
</dbReference>
<keyword evidence="9" id="KW-0732">Signal</keyword>
<feature type="non-terminal residue" evidence="11">
    <location>
        <position position="1"/>
    </location>
</feature>
<keyword evidence="2" id="KW-1003">Cell membrane</keyword>
<dbReference type="SUPFAM" id="SSF81321">
    <property type="entry name" value="Family A G protein-coupled receptor-like"/>
    <property type="match status" value="1"/>
</dbReference>
<dbReference type="PANTHER" id="PTHR26452">
    <property type="entry name" value="OLFACTORY RECEPTOR"/>
    <property type="match status" value="1"/>
</dbReference>
<reference evidence="11 12" key="1">
    <citation type="submission" date="2019-09" db="EMBL/GenBank/DDBJ databases">
        <title>Bird 10,000 Genomes (B10K) Project - Family phase.</title>
        <authorList>
            <person name="Zhang G."/>
        </authorList>
    </citation>
    <scope>NUCLEOTIDE SEQUENCE [LARGE SCALE GENOMIC DNA]</scope>
    <source>
        <strain evidence="11">B10K-MSB-37135</strain>
        <tissue evidence="11">Heart</tissue>
    </source>
</reference>
<feature type="signal peptide" evidence="9">
    <location>
        <begin position="1"/>
        <end position="19"/>
    </location>
</feature>
<feature type="domain" description="G-protein coupled receptors family 1 profile" evidence="10">
    <location>
        <begin position="10"/>
        <end position="129"/>
    </location>
</feature>
<evidence type="ECO:0000313" key="12">
    <source>
        <dbReference type="Proteomes" id="UP000534426"/>
    </source>
</evidence>
<dbReference type="GO" id="GO:0007608">
    <property type="term" value="P:sensory perception of smell"/>
    <property type="evidence" value="ECO:0007669"/>
    <property type="project" value="UniProtKB-KW"/>
</dbReference>
<dbReference type="GO" id="GO:0005886">
    <property type="term" value="C:plasma membrane"/>
    <property type="evidence" value="ECO:0007669"/>
    <property type="project" value="UniProtKB-SubCell"/>
</dbReference>
<comment type="subcellular location">
    <subcellularLocation>
        <location evidence="1">Cell membrane</location>
        <topology evidence="1">Multi-pass membrane protein</topology>
    </subcellularLocation>
</comment>
<dbReference type="Gene3D" id="1.20.1070.10">
    <property type="entry name" value="Rhodopsin 7-helix transmembrane proteins"/>
    <property type="match status" value="1"/>
</dbReference>
<keyword evidence="6" id="KW-0807">Transducer</keyword>
<evidence type="ECO:0000256" key="7">
    <source>
        <dbReference type="ARBA" id="ARBA00023136"/>
    </source>
</evidence>
<evidence type="ECO:0000256" key="5">
    <source>
        <dbReference type="ARBA" id="ARBA00022989"/>
    </source>
</evidence>
<evidence type="ECO:0000313" key="11">
    <source>
        <dbReference type="EMBL" id="NWJ09666.1"/>
    </source>
</evidence>